<evidence type="ECO:0000313" key="5">
    <source>
        <dbReference type="EMBL" id="KAB1645101.1"/>
    </source>
</evidence>
<feature type="signal peptide" evidence="4">
    <location>
        <begin position="1"/>
        <end position="34"/>
    </location>
</feature>
<protein>
    <submittedName>
        <fullName evidence="5">ABC transporter substrate-binding protein</fullName>
    </submittedName>
</protein>
<evidence type="ECO:0000256" key="4">
    <source>
        <dbReference type="SAM" id="SignalP"/>
    </source>
</evidence>
<comment type="similarity">
    <text evidence="2">Belongs to the bacterial solute-binding protein SsuA/TauA family.</text>
</comment>
<feature type="chain" id="PRO_5038711984" evidence="4">
    <location>
        <begin position="35"/>
        <end position="355"/>
    </location>
</feature>
<accession>A0A7J5BFP7</accession>
<sequence length="355" mass="36474">MKIQRRRLSGASALGAVAAIAALVLTGCAGSPSASETSGAADGELPVVQIGITPSVNNATMNLAVDAEFGDAHGVRLERTTVGGAGSTNQVSALLAGDIDVGVGGTNTIIDAIAQGSDIQIIAGMAPLLFSLTLTDDAAEASGVSPDAPIEERIQALKGLKIAVSPSGSTGNTVLRTILADYGLDADSDVTFVPLNDLGAVPAGLMQGTYDASFAAVGTGEVAVASGDAVTWVSLPQGDIPSFEPYVGIVAYSSKSYIEEHPDEIAAVFAALNDAQQMTVNEPDGVASILKQSIFAEMDDSVFEATWSQVQDSYTEGSQFTEENWNTIVTLFDATSENDYASLNYEDIVAEIARG</sequence>
<dbReference type="Pfam" id="PF13379">
    <property type="entry name" value="NMT1_2"/>
    <property type="match status" value="1"/>
</dbReference>
<dbReference type="PANTHER" id="PTHR30024:SF47">
    <property type="entry name" value="TAURINE-BINDING PERIPLASMIC PROTEIN"/>
    <property type="match status" value="1"/>
</dbReference>
<reference evidence="5 6" key="1">
    <citation type="submission" date="2019-09" db="EMBL/GenBank/DDBJ databases">
        <title>Phylogeny of genus Pseudoclavibacter and closely related genus.</title>
        <authorList>
            <person name="Li Y."/>
        </authorList>
    </citation>
    <scope>NUCLEOTIDE SEQUENCE [LARGE SCALE GENOMIC DNA]</scope>
    <source>
        <strain evidence="5 6">KCTC 13959</strain>
    </source>
</reference>
<dbReference type="PANTHER" id="PTHR30024">
    <property type="entry name" value="ALIPHATIC SULFONATES-BINDING PROTEIN-RELATED"/>
    <property type="match status" value="1"/>
</dbReference>
<dbReference type="Proteomes" id="UP000433493">
    <property type="component" value="Unassembled WGS sequence"/>
</dbReference>
<evidence type="ECO:0000313" key="6">
    <source>
        <dbReference type="Proteomes" id="UP000433493"/>
    </source>
</evidence>
<comment type="subcellular location">
    <subcellularLocation>
        <location evidence="1">Periplasm</location>
    </subcellularLocation>
</comment>
<evidence type="ECO:0000256" key="3">
    <source>
        <dbReference type="ARBA" id="ARBA00022729"/>
    </source>
</evidence>
<organism evidence="5 6">
    <name type="scientific">Gulosibacter chungangensis</name>
    <dbReference type="NCBI Taxonomy" id="979746"/>
    <lineage>
        <taxon>Bacteria</taxon>
        <taxon>Bacillati</taxon>
        <taxon>Actinomycetota</taxon>
        <taxon>Actinomycetes</taxon>
        <taxon>Micrococcales</taxon>
        <taxon>Microbacteriaceae</taxon>
        <taxon>Gulosibacter</taxon>
    </lineage>
</organism>
<dbReference type="GO" id="GO:0042597">
    <property type="term" value="C:periplasmic space"/>
    <property type="evidence" value="ECO:0007669"/>
    <property type="project" value="UniProtKB-SubCell"/>
</dbReference>
<dbReference type="GO" id="GO:0042918">
    <property type="term" value="P:alkanesulfonate transmembrane transport"/>
    <property type="evidence" value="ECO:0007669"/>
    <property type="project" value="TreeGrafter"/>
</dbReference>
<gene>
    <name evidence="5" type="ORF">F8O05_02265</name>
</gene>
<evidence type="ECO:0000256" key="2">
    <source>
        <dbReference type="ARBA" id="ARBA00010742"/>
    </source>
</evidence>
<evidence type="ECO:0000256" key="1">
    <source>
        <dbReference type="ARBA" id="ARBA00004418"/>
    </source>
</evidence>
<dbReference type="RefSeq" id="WP_158051111.1">
    <property type="nucleotide sequence ID" value="NZ_WBKB01000001.1"/>
</dbReference>
<dbReference type="PROSITE" id="PS51257">
    <property type="entry name" value="PROKAR_LIPOPROTEIN"/>
    <property type="match status" value="1"/>
</dbReference>
<dbReference type="AlphaFoldDB" id="A0A7J5BFP7"/>
<comment type="caution">
    <text evidence="5">The sequence shown here is derived from an EMBL/GenBank/DDBJ whole genome shotgun (WGS) entry which is preliminary data.</text>
</comment>
<dbReference type="OrthoDB" id="7808807at2"/>
<dbReference type="EMBL" id="WBKB01000001">
    <property type="protein sequence ID" value="KAB1645101.1"/>
    <property type="molecule type" value="Genomic_DNA"/>
</dbReference>
<dbReference type="SUPFAM" id="SSF53850">
    <property type="entry name" value="Periplasmic binding protein-like II"/>
    <property type="match status" value="1"/>
</dbReference>
<dbReference type="Gene3D" id="3.40.190.10">
    <property type="entry name" value="Periplasmic binding protein-like II"/>
    <property type="match status" value="2"/>
</dbReference>
<name>A0A7J5BFP7_9MICO</name>
<keyword evidence="6" id="KW-1185">Reference proteome</keyword>
<proteinExistence type="inferred from homology"/>
<keyword evidence="3 4" id="KW-0732">Signal</keyword>